<dbReference type="GO" id="GO:0008865">
    <property type="term" value="F:fructokinase activity"/>
    <property type="evidence" value="ECO:0007669"/>
    <property type="project" value="TreeGrafter"/>
</dbReference>
<dbReference type="PANTHER" id="PTHR19443">
    <property type="entry name" value="HEXOKINASE"/>
    <property type="match status" value="1"/>
</dbReference>
<keyword evidence="16" id="KW-1185">Reference proteome</keyword>
<comment type="catalytic activity">
    <reaction evidence="9">
        <text>a D-hexose + ATP = a D-hexose 6-phosphate + ADP + H(+)</text>
        <dbReference type="Rhea" id="RHEA:22740"/>
        <dbReference type="ChEBI" id="CHEBI:4194"/>
        <dbReference type="ChEBI" id="CHEBI:15378"/>
        <dbReference type="ChEBI" id="CHEBI:30616"/>
        <dbReference type="ChEBI" id="CHEBI:229467"/>
        <dbReference type="ChEBI" id="CHEBI:456216"/>
        <dbReference type="EC" id="2.7.1.1"/>
    </reaction>
    <physiologicalReaction direction="left-to-right" evidence="9">
        <dbReference type="Rhea" id="RHEA:22741"/>
    </physiologicalReaction>
</comment>
<comment type="pathway">
    <text evidence="1">Carbohydrate degradation; glycolysis; D-glyceraldehyde 3-phosphate and glycerone phosphate from D-glucose: step 1/4.</text>
</comment>
<protein>
    <recommendedName>
        <fullName evidence="12">Phosphotransferase</fullName>
        <ecNumber evidence="12">2.7.1.-</ecNumber>
    </recommendedName>
</protein>
<dbReference type="GO" id="GO:0006006">
    <property type="term" value="P:glucose metabolic process"/>
    <property type="evidence" value="ECO:0007669"/>
    <property type="project" value="TreeGrafter"/>
</dbReference>
<dbReference type="GO" id="GO:0005536">
    <property type="term" value="F:D-glucose binding"/>
    <property type="evidence" value="ECO:0007669"/>
    <property type="project" value="InterPro"/>
</dbReference>
<evidence type="ECO:0000256" key="2">
    <source>
        <dbReference type="ARBA" id="ARBA00005028"/>
    </source>
</evidence>
<dbReference type="SUPFAM" id="SSF53067">
    <property type="entry name" value="Actin-like ATPase domain"/>
    <property type="match status" value="2"/>
</dbReference>
<keyword evidence="6 12" id="KW-0418">Kinase</keyword>
<reference evidence="16" key="1">
    <citation type="submission" date="2014-03" db="EMBL/GenBank/DDBJ databases">
        <authorList>
            <person name="Aksoy S."/>
            <person name="Warren W."/>
            <person name="Wilson R.K."/>
        </authorList>
    </citation>
    <scope>NUCLEOTIDE SEQUENCE [LARGE SCALE GENOMIC DNA]</scope>
    <source>
        <strain evidence="16">IAEA</strain>
    </source>
</reference>
<dbReference type="STRING" id="7398.A0A1A9ZTJ3"/>
<dbReference type="GO" id="GO:0005829">
    <property type="term" value="C:cytosol"/>
    <property type="evidence" value="ECO:0007669"/>
    <property type="project" value="TreeGrafter"/>
</dbReference>
<dbReference type="AlphaFoldDB" id="A0A1A9ZTJ3"/>
<keyword evidence="4 12" id="KW-0808">Transferase</keyword>
<dbReference type="InterPro" id="IPR043129">
    <property type="entry name" value="ATPase_NBD"/>
</dbReference>
<evidence type="ECO:0000256" key="5">
    <source>
        <dbReference type="ARBA" id="ARBA00022741"/>
    </source>
</evidence>
<dbReference type="GO" id="GO:0006096">
    <property type="term" value="P:glycolytic process"/>
    <property type="evidence" value="ECO:0007669"/>
    <property type="project" value="UniProtKB-UniPathway"/>
</dbReference>
<evidence type="ECO:0000259" key="13">
    <source>
        <dbReference type="Pfam" id="PF00349"/>
    </source>
</evidence>
<dbReference type="EnsemblMetazoa" id="GPAI024481-RA">
    <property type="protein sequence ID" value="GPAI024481-PA"/>
    <property type="gene ID" value="GPAI024481"/>
</dbReference>
<accession>A0A1A9ZTJ3</accession>
<dbReference type="Pfam" id="PF00349">
    <property type="entry name" value="Hexokinase_1"/>
    <property type="match status" value="1"/>
</dbReference>
<evidence type="ECO:0000259" key="14">
    <source>
        <dbReference type="Pfam" id="PF03727"/>
    </source>
</evidence>
<comment type="pathway">
    <text evidence="2">Carbohydrate metabolism; hexose metabolism.</text>
</comment>
<dbReference type="EC" id="2.7.1.-" evidence="12"/>
<evidence type="ECO:0000256" key="6">
    <source>
        <dbReference type="ARBA" id="ARBA00022777"/>
    </source>
</evidence>
<comment type="similarity">
    <text evidence="3 12">Belongs to the hexokinase family.</text>
</comment>
<evidence type="ECO:0000256" key="1">
    <source>
        <dbReference type="ARBA" id="ARBA00004888"/>
    </source>
</evidence>
<dbReference type="VEuPathDB" id="VectorBase:GPAI024481"/>
<dbReference type="GO" id="GO:0005524">
    <property type="term" value="F:ATP binding"/>
    <property type="evidence" value="ECO:0007669"/>
    <property type="project" value="UniProtKB-UniRule"/>
</dbReference>
<dbReference type="FunFam" id="3.30.420.40:FF:000805">
    <property type="entry name" value="Hexokinase-2"/>
    <property type="match status" value="1"/>
</dbReference>
<dbReference type="PANTHER" id="PTHR19443:SF16">
    <property type="entry name" value="HEXOKINASE TYPE 1-RELATED"/>
    <property type="match status" value="1"/>
</dbReference>
<reference evidence="15" key="2">
    <citation type="submission" date="2020-05" db="UniProtKB">
        <authorList>
            <consortium name="EnsemblMetazoa"/>
        </authorList>
    </citation>
    <scope>IDENTIFICATION</scope>
    <source>
        <strain evidence="15">IAEA</strain>
    </source>
</reference>
<evidence type="ECO:0000256" key="4">
    <source>
        <dbReference type="ARBA" id="ARBA00022679"/>
    </source>
</evidence>
<dbReference type="Proteomes" id="UP000092445">
    <property type="component" value="Unassembled WGS sequence"/>
</dbReference>
<organism evidence="15 16">
    <name type="scientific">Glossina pallidipes</name>
    <name type="common">Tsetse fly</name>
    <dbReference type="NCBI Taxonomy" id="7398"/>
    <lineage>
        <taxon>Eukaryota</taxon>
        <taxon>Metazoa</taxon>
        <taxon>Ecdysozoa</taxon>
        <taxon>Arthropoda</taxon>
        <taxon>Hexapoda</taxon>
        <taxon>Insecta</taxon>
        <taxon>Pterygota</taxon>
        <taxon>Neoptera</taxon>
        <taxon>Endopterygota</taxon>
        <taxon>Diptera</taxon>
        <taxon>Brachycera</taxon>
        <taxon>Muscomorpha</taxon>
        <taxon>Hippoboscoidea</taxon>
        <taxon>Glossinidae</taxon>
        <taxon>Glossina</taxon>
    </lineage>
</organism>
<evidence type="ECO:0000256" key="12">
    <source>
        <dbReference type="RuleBase" id="RU362007"/>
    </source>
</evidence>
<dbReference type="PROSITE" id="PS51748">
    <property type="entry name" value="HEXOKINASE_2"/>
    <property type="match status" value="1"/>
</dbReference>
<feature type="domain" description="Hexokinase C-terminal" evidence="14">
    <location>
        <begin position="220"/>
        <end position="453"/>
    </location>
</feature>
<feature type="domain" description="Hexokinase N-terminal" evidence="13">
    <location>
        <begin position="19"/>
        <end position="214"/>
    </location>
</feature>
<evidence type="ECO:0000256" key="9">
    <source>
        <dbReference type="ARBA" id="ARBA00044613"/>
    </source>
</evidence>
<dbReference type="Gene3D" id="3.40.367.20">
    <property type="match status" value="1"/>
</dbReference>
<evidence type="ECO:0000313" key="15">
    <source>
        <dbReference type="EnsemblMetazoa" id="GPAI024481-PA"/>
    </source>
</evidence>
<dbReference type="PRINTS" id="PR00475">
    <property type="entry name" value="HEXOKINASE"/>
</dbReference>
<evidence type="ECO:0000256" key="3">
    <source>
        <dbReference type="ARBA" id="ARBA00009225"/>
    </source>
</evidence>
<keyword evidence="8 12" id="KW-0324">Glycolysis</keyword>
<evidence type="ECO:0000256" key="10">
    <source>
        <dbReference type="ARBA" id="ARBA00047905"/>
    </source>
</evidence>
<evidence type="ECO:0000256" key="7">
    <source>
        <dbReference type="ARBA" id="ARBA00022840"/>
    </source>
</evidence>
<dbReference type="InterPro" id="IPR022672">
    <property type="entry name" value="Hexokinase_N"/>
</dbReference>
<dbReference type="Pfam" id="PF03727">
    <property type="entry name" value="Hexokinase_2"/>
    <property type="match status" value="1"/>
</dbReference>
<dbReference type="GO" id="GO:0005739">
    <property type="term" value="C:mitochondrion"/>
    <property type="evidence" value="ECO:0007669"/>
    <property type="project" value="TreeGrafter"/>
</dbReference>
<dbReference type="InterPro" id="IPR001312">
    <property type="entry name" value="Hexokinase"/>
</dbReference>
<evidence type="ECO:0000256" key="11">
    <source>
        <dbReference type="ARBA" id="ARBA00048160"/>
    </source>
</evidence>
<keyword evidence="5 12" id="KW-0547">Nucleotide-binding</keyword>
<dbReference type="GO" id="GO:0004340">
    <property type="term" value="F:glucokinase activity"/>
    <property type="evidence" value="ECO:0007669"/>
    <property type="project" value="TreeGrafter"/>
</dbReference>
<sequence length="462" mass="52014">MSEEDSRSDSEPLSNHAIVEEICEPFILSDDKYRQIRDIFLDEIGRGLCKYTFKNAYVKFLMTFVEKLPSGCERGNFLGLDLDGTTLRILLINLRSEEGFQIEGANYELPESLLTGPGHNLFDFLAECLSKFVYKYELQEDELSLGFIFSFPLKQNKLTGGVLLSWTKGFSCSDVVGRDVVGLLQQAIERRGDIHIPNIVILNETTGKLIACAWQYREAKIGLVIDTALSISYLEKTKHIDQFKGGVNASPTMIINCKSDNFGNDGLLDFVRTPIDFTLDENSVNAGQQIFEKMTSSKYLGEIVRLIMLKCVDAKAMLRGNHSEQLRTPMSFNIKLMSNIEAEETGNDSIILYIFEKMGYRRPSVEDCEHLRYICKLVSNRSAYLIAATLAALINHIGDPFVIIGVDGSVYRQYPRYSERLRKKLRKLARPEYTFCLKLAEYGPGVGAALLAATTFAKKGNP</sequence>
<evidence type="ECO:0000313" key="16">
    <source>
        <dbReference type="Proteomes" id="UP000092445"/>
    </source>
</evidence>
<proteinExistence type="inferred from homology"/>
<comment type="catalytic activity">
    <reaction evidence="10">
        <text>D-fructose + ATP = D-fructose 6-phosphate + ADP + H(+)</text>
        <dbReference type="Rhea" id="RHEA:16125"/>
        <dbReference type="ChEBI" id="CHEBI:15378"/>
        <dbReference type="ChEBI" id="CHEBI:30616"/>
        <dbReference type="ChEBI" id="CHEBI:37721"/>
        <dbReference type="ChEBI" id="CHEBI:61527"/>
        <dbReference type="ChEBI" id="CHEBI:456216"/>
        <dbReference type="EC" id="2.7.1.1"/>
    </reaction>
    <physiologicalReaction direction="left-to-right" evidence="10">
        <dbReference type="Rhea" id="RHEA:16126"/>
    </physiologicalReaction>
</comment>
<dbReference type="UniPathway" id="UPA00109">
    <property type="reaction ID" value="UER00180"/>
</dbReference>
<comment type="catalytic activity">
    <reaction evidence="11">
        <text>D-glucose + ATP = D-glucose 6-phosphate + ADP + H(+)</text>
        <dbReference type="Rhea" id="RHEA:17825"/>
        <dbReference type="ChEBI" id="CHEBI:4167"/>
        <dbReference type="ChEBI" id="CHEBI:15378"/>
        <dbReference type="ChEBI" id="CHEBI:30616"/>
        <dbReference type="ChEBI" id="CHEBI:61548"/>
        <dbReference type="ChEBI" id="CHEBI:456216"/>
        <dbReference type="EC" id="2.7.1.1"/>
    </reaction>
    <physiologicalReaction direction="left-to-right" evidence="11">
        <dbReference type="Rhea" id="RHEA:17826"/>
    </physiologicalReaction>
</comment>
<dbReference type="InterPro" id="IPR022673">
    <property type="entry name" value="Hexokinase_C"/>
</dbReference>
<name>A0A1A9ZTJ3_GLOPL</name>
<dbReference type="GO" id="GO:0001678">
    <property type="term" value="P:intracellular glucose homeostasis"/>
    <property type="evidence" value="ECO:0007669"/>
    <property type="project" value="InterPro"/>
</dbReference>
<evidence type="ECO:0000256" key="8">
    <source>
        <dbReference type="ARBA" id="ARBA00023152"/>
    </source>
</evidence>
<dbReference type="UniPathway" id="UPA00242"/>
<dbReference type="Gene3D" id="3.30.420.40">
    <property type="match status" value="1"/>
</dbReference>
<keyword evidence="7 12" id="KW-0067">ATP-binding</keyword>